<dbReference type="AlphaFoldDB" id="A0A0A8XWX7"/>
<dbReference type="EMBL" id="GBRH01279391">
    <property type="protein sequence ID" value="JAD18504.1"/>
    <property type="molecule type" value="Transcribed_RNA"/>
</dbReference>
<reference evidence="2" key="1">
    <citation type="submission" date="2014-09" db="EMBL/GenBank/DDBJ databases">
        <authorList>
            <person name="Magalhaes I.L.F."/>
            <person name="Oliveira U."/>
            <person name="Santos F.R."/>
            <person name="Vidigal T.H.D.A."/>
            <person name="Brescovit A.D."/>
            <person name="Santos A.J."/>
        </authorList>
    </citation>
    <scope>NUCLEOTIDE SEQUENCE</scope>
    <source>
        <tissue evidence="2">Shoot tissue taken approximately 20 cm above the soil surface</tissue>
    </source>
</reference>
<feature type="compositionally biased region" description="Basic and acidic residues" evidence="1">
    <location>
        <begin position="53"/>
        <end position="66"/>
    </location>
</feature>
<accession>A0A0A8XWX7</accession>
<reference evidence="2" key="2">
    <citation type="journal article" date="2015" name="Data Brief">
        <title>Shoot transcriptome of the giant reed, Arundo donax.</title>
        <authorList>
            <person name="Barrero R.A."/>
            <person name="Guerrero F.D."/>
            <person name="Moolhuijzen P."/>
            <person name="Goolsby J.A."/>
            <person name="Tidwell J."/>
            <person name="Bellgard S.E."/>
            <person name="Bellgard M.I."/>
        </authorList>
    </citation>
    <scope>NUCLEOTIDE SEQUENCE</scope>
    <source>
        <tissue evidence="2">Shoot tissue taken approximately 20 cm above the soil surface</tissue>
    </source>
</reference>
<organism evidence="2">
    <name type="scientific">Arundo donax</name>
    <name type="common">Giant reed</name>
    <name type="synonym">Donax arundinaceus</name>
    <dbReference type="NCBI Taxonomy" id="35708"/>
    <lineage>
        <taxon>Eukaryota</taxon>
        <taxon>Viridiplantae</taxon>
        <taxon>Streptophyta</taxon>
        <taxon>Embryophyta</taxon>
        <taxon>Tracheophyta</taxon>
        <taxon>Spermatophyta</taxon>
        <taxon>Magnoliopsida</taxon>
        <taxon>Liliopsida</taxon>
        <taxon>Poales</taxon>
        <taxon>Poaceae</taxon>
        <taxon>PACMAD clade</taxon>
        <taxon>Arundinoideae</taxon>
        <taxon>Arundineae</taxon>
        <taxon>Arundo</taxon>
    </lineage>
</organism>
<protein>
    <submittedName>
        <fullName evidence="2">Uncharacterized protein</fullName>
    </submittedName>
</protein>
<name>A0A0A8XWX7_ARUDO</name>
<evidence type="ECO:0000256" key="1">
    <source>
        <dbReference type="SAM" id="MobiDB-lite"/>
    </source>
</evidence>
<evidence type="ECO:0000313" key="2">
    <source>
        <dbReference type="EMBL" id="JAD18504.1"/>
    </source>
</evidence>
<sequence>MVYKLQTVGVARDGRAPYLVAALSCALRFGRHGDWPSSCACSKRRRLRRARKDKGSIREEGREKSLRRTGCSTSVKHMGRGPYHLPLLSLSLGL</sequence>
<feature type="region of interest" description="Disordered" evidence="1">
    <location>
        <begin position="50"/>
        <end position="77"/>
    </location>
</feature>
<proteinExistence type="predicted"/>